<keyword evidence="1" id="KW-1133">Transmembrane helix</keyword>
<dbReference type="Proteomes" id="UP001206013">
    <property type="component" value="Unassembled WGS sequence"/>
</dbReference>
<comment type="caution">
    <text evidence="2">The sequence shown here is derived from an EMBL/GenBank/DDBJ whole genome shotgun (WGS) entry which is preliminary data.</text>
</comment>
<sequence length="172" mass="19479">MGRHSNRQARPTTIGETPSFDSLIAAGVRDGEEWARQRVQKRIAAVLSVLVALSLCCGGGYYWWDTQGKAKRAHAEAEDACFQQVSRMTESYNKSLRLYAQVSSKFNELDELYDLDMLAALQGKKPKEYENLHCSTDLDGDKRKAKSLKRSYDELSKEYRKALTPGDILPRL</sequence>
<dbReference type="RefSeq" id="WP_256134713.1">
    <property type="nucleotide sequence ID" value="NZ_JANFYM010000012.1"/>
</dbReference>
<evidence type="ECO:0008006" key="4">
    <source>
        <dbReference type="Google" id="ProtNLM"/>
    </source>
</evidence>
<dbReference type="EMBL" id="JANFYM010000012">
    <property type="protein sequence ID" value="MCQ4793715.1"/>
    <property type="molecule type" value="Genomic_DNA"/>
</dbReference>
<evidence type="ECO:0000313" key="2">
    <source>
        <dbReference type="EMBL" id="MCQ4793715.1"/>
    </source>
</evidence>
<evidence type="ECO:0000313" key="3">
    <source>
        <dbReference type="Proteomes" id="UP001206013"/>
    </source>
</evidence>
<name>A0AAW5JW42_BIFAD</name>
<protein>
    <recommendedName>
        <fullName evidence="4">Tetratricopeptide repeat protein</fullName>
    </recommendedName>
</protein>
<keyword evidence="1" id="KW-0812">Transmembrane</keyword>
<reference evidence="2" key="1">
    <citation type="submission" date="2022-06" db="EMBL/GenBank/DDBJ databases">
        <title>Isolation of gut microbiota from human fecal samples.</title>
        <authorList>
            <person name="Pamer E.G."/>
            <person name="Barat B."/>
            <person name="Waligurski E."/>
            <person name="Medina S."/>
            <person name="Paddock L."/>
            <person name="Mostad J."/>
        </authorList>
    </citation>
    <scope>NUCLEOTIDE SEQUENCE</scope>
    <source>
        <strain evidence="2">SL.1.01</strain>
    </source>
</reference>
<feature type="transmembrane region" description="Helical" evidence="1">
    <location>
        <begin position="43"/>
        <end position="64"/>
    </location>
</feature>
<gene>
    <name evidence="2" type="ORF">NE692_09650</name>
</gene>
<proteinExistence type="predicted"/>
<keyword evidence="1" id="KW-0472">Membrane</keyword>
<evidence type="ECO:0000256" key="1">
    <source>
        <dbReference type="SAM" id="Phobius"/>
    </source>
</evidence>
<accession>A0AAW5JW42</accession>
<organism evidence="2 3">
    <name type="scientific">Bifidobacterium adolescentis</name>
    <dbReference type="NCBI Taxonomy" id="1680"/>
    <lineage>
        <taxon>Bacteria</taxon>
        <taxon>Bacillati</taxon>
        <taxon>Actinomycetota</taxon>
        <taxon>Actinomycetes</taxon>
        <taxon>Bifidobacteriales</taxon>
        <taxon>Bifidobacteriaceae</taxon>
        <taxon>Bifidobacterium</taxon>
    </lineage>
</organism>
<dbReference type="AlphaFoldDB" id="A0AAW5JW42"/>